<comment type="caution">
    <text evidence="4">The sequence shown here is derived from an EMBL/GenBank/DDBJ whole genome shotgun (WGS) entry which is preliminary data.</text>
</comment>
<evidence type="ECO:0000256" key="3">
    <source>
        <dbReference type="SAM" id="SignalP"/>
    </source>
</evidence>
<evidence type="ECO:0000256" key="1">
    <source>
        <dbReference type="SAM" id="MobiDB-lite"/>
    </source>
</evidence>
<dbReference type="EMBL" id="RCVM01000005">
    <property type="protein sequence ID" value="RLY03932.1"/>
    <property type="molecule type" value="Genomic_DNA"/>
</dbReference>
<feature type="region of interest" description="Disordered" evidence="1">
    <location>
        <begin position="149"/>
        <end position="168"/>
    </location>
</feature>
<proteinExistence type="predicted"/>
<protein>
    <submittedName>
        <fullName evidence="4">Uncharacterized protein</fullName>
    </submittedName>
</protein>
<gene>
    <name evidence="4" type="ORF">EAF07_03885</name>
</gene>
<organism evidence="4 5">
    <name type="scientific">Streptococcus hillyeri</name>
    <dbReference type="NCBI Taxonomy" id="2282420"/>
    <lineage>
        <taxon>Bacteria</taxon>
        <taxon>Bacillati</taxon>
        <taxon>Bacillota</taxon>
        <taxon>Bacilli</taxon>
        <taxon>Lactobacillales</taxon>
        <taxon>Streptococcaceae</taxon>
        <taxon>Streptococcus</taxon>
    </lineage>
</organism>
<keyword evidence="2" id="KW-0812">Transmembrane</keyword>
<keyword evidence="2" id="KW-1133">Transmembrane helix</keyword>
<feature type="compositionally biased region" description="Basic and acidic residues" evidence="1">
    <location>
        <begin position="158"/>
        <end position="168"/>
    </location>
</feature>
<keyword evidence="3" id="KW-0732">Signal</keyword>
<evidence type="ECO:0000256" key="2">
    <source>
        <dbReference type="SAM" id="Phobius"/>
    </source>
</evidence>
<keyword evidence="5" id="KW-1185">Reference proteome</keyword>
<evidence type="ECO:0000313" key="4">
    <source>
        <dbReference type="EMBL" id="RLY03932.1"/>
    </source>
</evidence>
<accession>A0A3L9DXL9</accession>
<evidence type="ECO:0000313" key="5">
    <source>
        <dbReference type="Proteomes" id="UP000279194"/>
    </source>
</evidence>
<feature type="signal peptide" evidence="3">
    <location>
        <begin position="1"/>
        <end position="41"/>
    </location>
</feature>
<feature type="transmembrane region" description="Helical" evidence="2">
    <location>
        <begin position="367"/>
        <end position="389"/>
    </location>
</feature>
<dbReference type="AlphaFoldDB" id="A0A3L9DXL9"/>
<dbReference type="Proteomes" id="UP000279194">
    <property type="component" value="Unassembled WGS sequence"/>
</dbReference>
<name>A0A3L9DXL9_9STRE</name>
<feature type="chain" id="PRO_5018189776" evidence="3">
    <location>
        <begin position="42"/>
        <end position="393"/>
    </location>
</feature>
<keyword evidence="2" id="KW-0472">Membrane</keyword>
<sequence>MKNTVHRIKTIKRKKAWGSVSSTMLAAVLVSGILIPTTVNADEAGNLATQVTTDNGIDLTIESLTEDTDTVVASLRQNNESDIQSSSEKKPCEGIDQNRDVVEVKFDPAMISQVLTLEVKEDKNSLREKELKQAYEQLKEYECRQQDYQYQQNSQHPQEGEHTNSENSWKDIDDCLKQIEQELRQNLENVESHESLEYLDYFGPMQTASLDNTESIENDNSPAQNEDFWEVINKRLKQIEQLLQQKFDKGQPLSSEELAFLERKQDLGHQQEIPHKEEVKTPDMNKEEMLTLTKKPQLQLQSYKTEQTHLESKYNNQDTEHTNSSESMINSKETIKQEQKNLNFKESKATLRRIMKKLPQANSLESGLSSVMISLLGALGVLPFLAYIIKRYH</sequence>
<dbReference type="RefSeq" id="WP_121834980.1">
    <property type="nucleotide sequence ID" value="NZ_RCVM01000005.1"/>
</dbReference>
<reference evidence="4 5" key="1">
    <citation type="submission" date="2018-10" db="EMBL/GenBank/DDBJ databases">
        <title>Streptococcus hillyeri sp. nov., isolated from equine tracheal sample.</title>
        <authorList>
            <person name="Macfadyen A.C."/>
            <person name="Waller A."/>
            <person name="Paterson G.K."/>
        </authorList>
    </citation>
    <scope>NUCLEOTIDE SEQUENCE [LARGE SCALE GENOMIC DNA]</scope>
    <source>
        <strain evidence="4 5">28462</strain>
    </source>
</reference>